<dbReference type="CDD" id="cd02509">
    <property type="entry name" value="GDP-M1P_Guanylyltransferase"/>
    <property type="match status" value="1"/>
</dbReference>
<organism evidence="3 4">
    <name type="scientific">Dehalobacterium formicoaceticum</name>
    <dbReference type="NCBI Taxonomy" id="51515"/>
    <lineage>
        <taxon>Bacteria</taxon>
        <taxon>Bacillati</taxon>
        <taxon>Bacillota</taxon>
        <taxon>Clostridia</taxon>
        <taxon>Eubacteriales</taxon>
        <taxon>Peptococcaceae</taxon>
        <taxon>Dehalobacterium</taxon>
    </lineage>
</organism>
<evidence type="ECO:0000313" key="3">
    <source>
        <dbReference type="EMBL" id="MCR6545327.1"/>
    </source>
</evidence>
<gene>
    <name evidence="3" type="ORF">NVS47_07330</name>
</gene>
<comment type="caution">
    <text evidence="3">The sequence shown here is derived from an EMBL/GenBank/DDBJ whole genome shotgun (WGS) entry which is preliminary data.</text>
</comment>
<dbReference type="InterPro" id="IPR049577">
    <property type="entry name" value="GMPP_N"/>
</dbReference>
<dbReference type="RefSeq" id="WP_089609390.1">
    <property type="nucleotide sequence ID" value="NZ_CP022121.1"/>
</dbReference>
<dbReference type="SUPFAM" id="SSF53448">
    <property type="entry name" value="Nucleotide-diphospho-sugar transferases"/>
    <property type="match status" value="1"/>
</dbReference>
<keyword evidence="4" id="KW-1185">Reference proteome</keyword>
<feature type="domain" description="MannoseP isomerase/GMP-like beta-helix" evidence="2">
    <location>
        <begin position="297"/>
        <end position="350"/>
    </location>
</feature>
<dbReference type="EMBL" id="JANPWE010000003">
    <property type="protein sequence ID" value="MCR6545327.1"/>
    <property type="molecule type" value="Genomic_DNA"/>
</dbReference>
<evidence type="ECO:0000313" key="4">
    <source>
        <dbReference type="Proteomes" id="UP001524944"/>
    </source>
</evidence>
<sequence length="360" mass="40840">MVPVFAVIMAGGAGTRFWPKSRLKNPKQFLQLLGKASLLGDTVRRVSMLVEPEHCFVLTQLQYQDQVHESIPEIPPENVILEPANRDTASCIGLAAIKLARINSEGIMMILPSDHYIGYETAFIKTLESAISYVEKQNCLMTLGIKPDSPKTGYGYICCGRQLDTEKGYPIYHVQKFTEKPDPVTARNFLKQGNYLWNSGIFVWKISRILKEIEEHLPELYQKLQEIEPYLNTPEEKKVLDKVYPQFPKVSIDYGIMEKAQNIATVTGDFIWDDVGSWSALEKYLPKDERNNTLNGGKHIAIDSRGCIIDSEAKLIATIGVENLIIIQFEDVMLVCPKERDQEVKQLVEKVKGLDLDEYL</sequence>
<evidence type="ECO:0000259" key="1">
    <source>
        <dbReference type="Pfam" id="PF00483"/>
    </source>
</evidence>
<dbReference type="SUPFAM" id="SSF159283">
    <property type="entry name" value="Guanosine diphospho-D-mannose pyrophosphorylase/mannose-6-phosphate isomerase linker domain"/>
    <property type="match status" value="1"/>
</dbReference>
<dbReference type="Pfam" id="PF22640">
    <property type="entry name" value="ManC_GMP_beta-helix"/>
    <property type="match status" value="1"/>
</dbReference>
<dbReference type="PANTHER" id="PTHR46390:SF1">
    <property type="entry name" value="MANNOSE-1-PHOSPHATE GUANYLYLTRANSFERASE"/>
    <property type="match status" value="1"/>
</dbReference>
<proteinExistence type="predicted"/>
<dbReference type="InterPro" id="IPR029044">
    <property type="entry name" value="Nucleotide-diphossugar_trans"/>
</dbReference>
<dbReference type="InterPro" id="IPR051161">
    <property type="entry name" value="Mannose-6P_isomerase_type2"/>
</dbReference>
<protein>
    <submittedName>
        <fullName evidence="3">Sugar phosphate nucleotidyltransferase</fullName>
    </submittedName>
</protein>
<dbReference type="InterPro" id="IPR054566">
    <property type="entry name" value="ManC/GMP-like_b-helix"/>
</dbReference>
<accession>A0ABT1Y378</accession>
<reference evidence="3 4" key="1">
    <citation type="submission" date="2022-08" db="EMBL/GenBank/DDBJ databases">
        <title>Proteogenomics of the novel Dehalobacterium formicoaceticum strain EZ94 highlights a key role of methyltransferases during anaerobic dichloromethane degradation.</title>
        <authorList>
            <person name="Wasmund K."/>
        </authorList>
    </citation>
    <scope>NUCLEOTIDE SEQUENCE [LARGE SCALE GENOMIC DNA]</scope>
    <source>
        <strain evidence="3 4">EZ94</strain>
    </source>
</reference>
<name>A0ABT1Y378_9FIRM</name>
<dbReference type="PANTHER" id="PTHR46390">
    <property type="entry name" value="MANNOSE-1-PHOSPHATE GUANYLYLTRANSFERASE"/>
    <property type="match status" value="1"/>
</dbReference>
<dbReference type="Gene3D" id="3.90.550.10">
    <property type="entry name" value="Spore Coat Polysaccharide Biosynthesis Protein SpsA, Chain A"/>
    <property type="match status" value="1"/>
</dbReference>
<dbReference type="Proteomes" id="UP001524944">
    <property type="component" value="Unassembled WGS sequence"/>
</dbReference>
<feature type="domain" description="Nucleotidyl transferase" evidence="1">
    <location>
        <begin position="6"/>
        <end position="288"/>
    </location>
</feature>
<dbReference type="InterPro" id="IPR005835">
    <property type="entry name" value="NTP_transferase_dom"/>
</dbReference>
<dbReference type="Pfam" id="PF00483">
    <property type="entry name" value="NTP_transferase"/>
    <property type="match status" value="1"/>
</dbReference>
<evidence type="ECO:0000259" key="2">
    <source>
        <dbReference type="Pfam" id="PF22640"/>
    </source>
</evidence>